<evidence type="ECO:0000313" key="1">
    <source>
        <dbReference type="EMBL" id="MBJ6368566.1"/>
    </source>
</evidence>
<dbReference type="Gene3D" id="3.50.30.50">
    <property type="entry name" value="Putative cyclase"/>
    <property type="match status" value="1"/>
</dbReference>
<accession>A0A8J7II04</accession>
<dbReference type="GO" id="GO:0019441">
    <property type="term" value="P:L-tryptophan catabolic process to kynurenine"/>
    <property type="evidence" value="ECO:0007669"/>
    <property type="project" value="InterPro"/>
</dbReference>
<evidence type="ECO:0000313" key="2">
    <source>
        <dbReference type="Proteomes" id="UP000610931"/>
    </source>
</evidence>
<dbReference type="PROSITE" id="PS51257">
    <property type="entry name" value="PROKAR_LIPOPROTEIN"/>
    <property type="match status" value="1"/>
</dbReference>
<dbReference type="Pfam" id="PF04199">
    <property type="entry name" value="Cyclase"/>
    <property type="match status" value="1"/>
</dbReference>
<keyword evidence="2" id="KW-1185">Reference proteome</keyword>
<dbReference type="InterPro" id="IPR007325">
    <property type="entry name" value="KFase/CYL"/>
</dbReference>
<organism evidence="1 2">
    <name type="scientific">Snuella sedimenti</name>
    <dbReference type="NCBI Taxonomy" id="2798802"/>
    <lineage>
        <taxon>Bacteria</taxon>
        <taxon>Pseudomonadati</taxon>
        <taxon>Bacteroidota</taxon>
        <taxon>Flavobacteriia</taxon>
        <taxon>Flavobacteriales</taxon>
        <taxon>Flavobacteriaceae</taxon>
        <taxon>Snuella</taxon>
    </lineage>
</organism>
<sequence length="278" mass="31101">MRTSIYFLVLFLFLLLSCNNGPEKSQKQEVPTESKIPKKKLIDLSHVFSDETIYWVTAKEFELDTVFKGQTDKGFYYSANNFCTAEHGGTHIDAPIHFAKKGQSVDEIPLENLIGNAIKVDVSSKALKNPDYLISVADFMNWEKTENIQIPDGSIVLLETGFSKHYPDKLKYLGTDKRGEAAIKELHFPGLSPEAATWLVENRNIHAIGIDTPSIDYGQSQYFKSHVILLSHNIPAFENITNLDKLPSKDFEVIALPMKIQGGSGAPLRIVAVINTMQ</sequence>
<gene>
    <name evidence="1" type="ORF">JF259_10750</name>
</gene>
<name>A0A8J7II04_9FLAO</name>
<dbReference type="InterPro" id="IPR037175">
    <property type="entry name" value="KFase_sf"/>
</dbReference>
<dbReference type="SUPFAM" id="SSF102198">
    <property type="entry name" value="Putative cyclase"/>
    <property type="match status" value="1"/>
</dbReference>
<reference evidence="1" key="1">
    <citation type="submission" date="2020-12" db="EMBL/GenBank/DDBJ databases">
        <title>Snuella sp. nov., isolated from sediment in Incheon.</title>
        <authorList>
            <person name="Kim W."/>
        </authorList>
    </citation>
    <scope>NUCLEOTIDE SEQUENCE</scope>
    <source>
        <strain evidence="1">CAU 1569</strain>
    </source>
</reference>
<dbReference type="PANTHER" id="PTHR31118:SF12">
    <property type="entry name" value="CYCLASE-LIKE PROTEIN 2"/>
    <property type="match status" value="1"/>
</dbReference>
<dbReference type="Proteomes" id="UP000610931">
    <property type="component" value="Unassembled WGS sequence"/>
</dbReference>
<proteinExistence type="predicted"/>
<dbReference type="PANTHER" id="PTHR31118">
    <property type="entry name" value="CYCLASE-LIKE PROTEIN 2"/>
    <property type="match status" value="1"/>
</dbReference>
<dbReference type="EMBL" id="JAELVQ010000012">
    <property type="protein sequence ID" value="MBJ6368566.1"/>
    <property type="molecule type" value="Genomic_DNA"/>
</dbReference>
<protein>
    <submittedName>
        <fullName evidence="1">Cyclase family protein</fullName>
    </submittedName>
</protein>
<dbReference type="RefSeq" id="WP_199115326.1">
    <property type="nucleotide sequence ID" value="NZ_JAELVQ010000012.1"/>
</dbReference>
<dbReference type="AlphaFoldDB" id="A0A8J7II04"/>
<dbReference type="GO" id="GO:0004061">
    <property type="term" value="F:arylformamidase activity"/>
    <property type="evidence" value="ECO:0007669"/>
    <property type="project" value="InterPro"/>
</dbReference>
<comment type="caution">
    <text evidence="1">The sequence shown here is derived from an EMBL/GenBank/DDBJ whole genome shotgun (WGS) entry which is preliminary data.</text>
</comment>